<reference evidence="3 4" key="1">
    <citation type="submission" date="2018-11" db="EMBL/GenBank/DDBJ databases">
        <title>Sequencing the genomes of 1000 actinobacteria strains.</title>
        <authorList>
            <person name="Klenk H.-P."/>
        </authorList>
    </citation>
    <scope>NUCLEOTIDE SEQUENCE [LARGE SCALE GENOMIC DNA]</scope>
    <source>
        <strain evidence="3 4">DSM 44254</strain>
    </source>
</reference>
<evidence type="ECO:0000256" key="1">
    <source>
        <dbReference type="SAM" id="MobiDB-lite"/>
    </source>
</evidence>
<evidence type="ECO:0000313" key="3">
    <source>
        <dbReference type="EMBL" id="ROO90309.1"/>
    </source>
</evidence>
<dbReference type="OrthoDB" id="3541782at2"/>
<evidence type="ECO:0000313" key="4">
    <source>
        <dbReference type="Proteomes" id="UP000272400"/>
    </source>
</evidence>
<dbReference type="RefSeq" id="WP_123669287.1">
    <property type="nucleotide sequence ID" value="NZ_RJKE01000001.1"/>
</dbReference>
<keyword evidence="4" id="KW-1185">Reference proteome</keyword>
<dbReference type="Pfam" id="PF14012">
    <property type="entry name" value="DUF4229"/>
    <property type="match status" value="1"/>
</dbReference>
<keyword evidence="2" id="KW-1133">Transmembrane helix</keyword>
<proteinExistence type="predicted"/>
<gene>
    <name evidence="3" type="ORF">EDD29_8033</name>
</gene>
<feature type="region of interest" description="Disordered" evidence="1">
    <location>
        <begin position="59"/>
        <end position="82"/>
    </location>
</feature>
<name>A0A3N1D9Y4_9ACTN</name>
<dbReference type="EMBL" id="RJKE01000001">
    <property type="protein sequence ID" value="ROO90309.1"/>
    <property type="molecule type" value="Genomic_DNA"/>
</dbReference>
<accession>A0A3N1D9Y4</accession>
<dbReference type="AlphaFoldDB" id="A0A3N1D9Y4"/>
<protein>
    <submittedName>
        <fullName evidence="3">Uncharacterized protein DUF4229</fullName>
    </submittedName>
</protein>
<dbReference type="Proteomes" id="UP000272400">
    <property type="component" value="Unassembled WGS sequence"/>
</dbReference>
<dbReference type="InterPro" id="IPR025323">
    <property type="entry name" value="DUF4229"/>
</dbReference>
<evidence type="ECO:0000256" key="2">
    <source>
        <dbReference type="SAM" id="Phobius"/>
    </source>
</evidence>
<sequence length="82" mass="8683">MRSVLAYTASRFLLFIATAAILLLIGVTGLLNLALSVLISGIVSYVVLSKQRDAVSTAVVERTQRQGHEHGQGDEDAAVSAE</sequence>
<keyword evidence="2" id="KW-0812">Transmembrane</keyword>
<keyword evidence="2" id="KW-0472">Membrane</keyword>
<comment type="caution">
    <text evidence="3">The sequence shown here is derived from an EMBL/GenBank/DDBJ whole genome shotgun (WGS) entry which is preliminary data.</text>
</comment>
<organism evidence="3 4">
    <name type="scientific">Actinocorallia herbida</name>
    <dbReference type="NCBI Taxonomy" id="58109"/>
    <lineage>
        <taxon>Bacteria</taxon>
        <taxon>Bacillati</taxon>
        <taxon>Actinomycetota</taxon>
        <taxon>Actinomycetes</taxon>
        <taxon>Streptosporangiales</taxon>
        <taxon>Thermomonosporaceae</taxon>
        <taxon>Actinocorallia</taxon>
    </lineage>
</organism>
<feature type="compositionally biased region" description="Basic and acidic residues" evidence="1">
    <location>
        <begin position="62"/>
        <end position="73"/>
    </location>
</feature>
<feature type="transmembrane region" description="Helical" evidence="2">
    <location>
        <begin position="12"/>
        <end position="39"/>
    </location>
</feature>